<proteinExistence type="predicted"/>
<gene>
    <name evidence="4" type="ORF">T9A_01736</name>
</gene>
<dbReference type="Pfam" id="PF00440">
    <property type="entry name" value="TetR_N"/>
    <property type="match status" value="1"/>
</dbReference>
<sequence>MAQAGTVDRILDTAEVLFAQKGFAETSLRAITSKAGVNLAAVNYHFGSKEALIQAVFERFLTPFSAALGAKLDEMEATGTPDTPENVLGIVFRLALGTHPEDPQRAAIFFRLSGQAYSQPQGHLRDYLHTHYGAVFKRLQEHLQRAVPSVPPMELFWRVQFSLGAVIFTLSGMQSLQAISKADFNLDVSTADITRRLLPFLVGGIQADVPE</sequence>
<dbReference type="Proteomes" id="UP000029443">
    <property type="component" value="Unassembled WGS sequence"/>
</dbReference>
<dbReference type="PRINTS" id="PR00455">
    <property type="entry name" value="HTHTETR"/>
</dbReference>
<evidence type="ECO:0000259" key="3">
    <source>
        <dbReference type="PROSITE" id="PS50977"/>
    </source>
</evidence>
<dbReference type="SUPFAM" id="SSF46689">
    <property type="entry name" value="Homeodomain-like"/>
    <property type="match status" value="1"/>
</dbReference>
<evidence type="ECO:0000256" key="1">
    <source>
        <dbReference type="ARBA" id="ARBA00023125"/>
    </source>
</evidence>
<dbReference type="Gene3D" id="1.10.357.10">
    <property type="entry name" value="Tetracycline Repressor, domain 2"/>
    <property type="match status" value="1"/>
</dbReference>
<dbReference type="Pfam" id="PF17939">
    <property type="entry name" value="TetR_C_30"/>
    <property type="match status" value="1"/>
</dbReference>
<keyword evidence="1 2" id="KW-0238">DNA-binding</keyword>
<dbReference type="PANTHER" id="PTHR30055:SF235">
    <property type="entry name" value="TRANSCRIPTIONAL REGULATORY PROTEIN"/>
    <property type="match status" value="1"/>
</dbReference>
<name>A0ABR4WCU9_9GAMM</name>
<comment type="caution">
    <text evidence="4">The sequence shown here is derived from an EMBL/GenBank/DDBJ whole genome shotgun (WGS) entry which is preliminary data.</text>
</comment>
<keyword evidence="5" id="KW-1185">Reference proteome</keyword>
<dbReference type="InterPro" id="IPR009057">
    <property type="entry name" value="Homeodomain-like_sf"/>
</dbReference>
<dbReference type="PROSITE" id="PS01081">
    <property type="entry name" value="HTH_TETR_1"/>
    <property type="match status" value="1"/>
</dbReference>
<organism evidence="4 5">
    <name type="scientific">Alcanivorax jadensis T9</name>
    <dbReference type="NCBI Taxonomy" id="1177181"/>
    <lineage>
        <taxon>Bacteria</taxon>
        <taxon>Pseudomonadati</taxon>
        <taxon>Pseudomonadota</taxon>
        <taxon>Gammaproteobacteria</taxon>
        <taxon>Oceanospirillales</taxon>
        <taxon>Alcanivoracaceae</taxon>
        <taxon>Alcanivorax</taxon>
    </lineage>
</organism>
<dbReference type="InterPro" id="IPR050109">
    <property type="entry name" value="HTH-type_TetR-like_transc_reg"/>
</dbReference>
<feature type="DNA-binding region" description="H-T-H motif" evidence="2">
    <location>
        <begin position="27"/>
        <end position="46"/>
    </location>
</feature>
<protein>
    <submittedName>
        <fullName evidence="4">TetR family transcriptional regulator</fullName>
    </submittedName>
</protein>
<dbReference type="PANTHER" id="PTHR30055">
    <property type="entry name" value="HTH-TYPE TRANSCRIPTIONAL REGULATOR RUTR"/>
    <property type="match status" value="1"/>
</dbReference>
<reference evidence="4 5" key="1">
    <citation type="submission" date="2012-09" db="EMBL/GenBank/DDBJ databases">
        <title>Genome Sequence of alkane-degrading Bacterium Alcanivorax jadensis T9.</title>
        <authorList>
            <person name="Lai Q."/>
            <person name="Shao Z."/>
        </authorList>
    </citation>
    <scope>NUCLEOTIDE SEQUENCE [LARGE SCALE GENOMIC DNA]</scope>
    <source>
        <strain evidence="4 5">T9</strain>
    </source>
</reference>
<evidence type="ECO:0000313" key="4">
    <source>
        <dbReference type="EMBL" id="KGD61287.1"/>
    </source>
</evidence>
<dbReference type="InterPro" id="IPR023772">
    <property type="entry name" value="DNA-bd_HTH_TetR-type_CS"/>
</dbReference>
<evidence type="ECO:0000313" key="5">
    <source>
        <dbReference type="Proteomes" id="UP000029443"/>
    </source>
</evidence>
<accession>A0ABR4WCU9</accession>
<dbReference type="SUPFAM" id="SSF48498">
    <property type="entry name" value="Tetracyclin repressor-like, C-terminal domain"/>
    <property type="match status" value="1"/>
</dbReference>
<dbReference type="InterPro" id="IPR036271">
    <property type="entry name" value="Tet_transcr_reg_TetR-rel_C_sf"/>
</dbReference>
<dbReference type="EMBL" id="ARXU01000005">
    <property type="protein sequence ID" value="KGD61287.1"/>
    <property type="molecule type" value="Genomic_DNA"/>
</dbReference>
<feature type="domain" description="HTH tetR-type" evidence="3">
    <location>
        <begin position="4"/>
        <end position="64"/>
    </location>
</feature>
<dbReference type="RefSeq" id="WP_035247170.1">
    <property type="nucleotide sequence ID" value="NZ_ARXU01000005.1"/>
</dbReference>
<evidence type="ECO:0000256" key="2">
    <source>
        <dbReference type="PROSITE-ProRule" id="PRU00335"/>
    </source>
</evidence>
<dbReference type="PROSITE" id="PS50977">
    <property type="entry name" value="HTH_TETR_2"/>
    <property type="match status" value="1"/>
</dbReference>
<dbReference type="InterPro" id="IPR001647">
    <property type="entry name" value="HTH_TetR"/>
</dbReference>
<dbReference type="InterPro" id="IPR041586">
    <property type="entry name" value="PsrA_TetR_C"/>
</dbReference>